<reference evidence="5 6" key="1">
    <citation type="submission" date="2016-03" db="EMBL/GenBank/DDBJ databases">
        <title>Whole genome sequencing of Grifola frondosa 9006-11.</title>
        <authorList>
            <person name="Min B."/>
            <person name="Park H."/>
            <person name="Kim J.-G."/>
            <person name="Cho H."/>
            <person name="Oh Y.-L."/>
            <person name="Kong W.-S."/>
            <person name="Choi I.-G."/>
        </authorList>
    </citation>
    <scope>NUCLEOTIDE SEQUENCE [LARGE SCALE GENOMIC DNA]</scope>
    <source>
        <strain evidence="5 6">9006-11</strain>
    </source>
</reference>
<dbReference type="PRINTS" id="PR00633">
    <property type="entry name" value="RCCNDNSATION"/>
</dbReference>
<dbReference type="InterPro" id="IPR028641">
    <property type="entry name" value="RCC2"/>
</dbReference>
<feature type="compositionally biased region" description="Basic residues" evidence="3">
    <location>
        <begin position="532"/>
        <end position="541"/>
    </location>
</feature>
<feature type="region of interest" description="Disordered" evidence="3">
    <location>
        <begin position="524"/>
        <end position="587"/>
    </location>
</feature>
<feature type="repeat" description="RCC1" evidence="2">
    <location>
        <begin position="271"/>
        <end position="326"/>
    </location>
</feature>
<feature type="region of interest" description="Disordered" evidence="3">
    <location>
        <begin position="1"/>
        <end position="22"/>
    </location>
</feature>
<feature type="repeat" description="RCC1" evidence="2">
    <location>
        <begin position="202"/>
        <end position="270"/>
    </location>
</feature>
<dbReference type="Gene3D" id="2.130.10.30">
    <property type="entry name" value="Regulator of chromosome condensation 1/beta-lactamase-inhibitor protein II"/>
    <property type="match status" value="2"/>
</dbReference>
<feature type="repeat" description="RCC1" evidence="2">
    <location>
        <begin position="87"/>
        <end position="145"/>
    </location>
</feature>
<dbReference type="SMR" id="A0A1C7MB41"/>
<dbReference type="InterPro" id="IPR058923">
    <property type="entry name" value="RCC1-like_dom"/>
</dbReference>
<dbReference type="PROSITE" id="PS00626">
    <property type="entry name" value="RCC1_2"/>
    <property type="match status" value="2"/>
</dbReference>
<accession>A0A1C7MB41</accession>
<dbReference type="InterPro" id="IPR000408">
    <property type="entry name" value="Reg_chr_condens"/>
</dbReference>
<proteinExistence type="predicted"/>
<sequence length="587" mass="62574">MKSDKPSSNVASGSEGEPQWGRVLLCGGTDWTRLGKKGGKKAEEDGSVSTRPDLVEPHILRSLSNIKAVSIHTSCAGCHCVVLDVDGAAWLFGRNDRASLGITDVAEVSENAPIQLTAQELGAPKTTTFVYAACGRNHTLLVGSEGQLWTAGANHMGQCGHAVCNEVTPFKLVNGPKHAGVKERVIKAAAGITFSIVLTESGKVFAFGSEEKGQLGNGKAGEHIVSAGKSAFDIEVEPAERFEVLVKGLEDRKIVQISCGQQHSVALDSEGCVYVWGYNGYCRLGLGNQQDVLIPKLVPQFAGPNELLMGAEIAAGPSNTVVIDKQRMYWMAGKWKNTGDGSDACSYLSSGLIIFVIGSSGQPYSSFRYLPDMMGCKITHAACGGVTHWALAPDDDDTVMTIAFGQGAANSELGYGPNEPKSSTKPIRHQLLIGIDVIQIAAGQNTTFFLAKPNAKLSDLPRHPVDVGSPDFCVVCDQDNGEDDPPLECDKARHLWAPWCIDPPLDAVPDGEWFCPECEEEPGAPIEVGGAKRPKGKRTKVKAADEEEPKAGQKRKASAKSKPAGKFFRSSGPTLSQHVLAASKRRK</sequence>
<dbReference type="InterPro" id="IPR013083">
    <property type="entry name" value="Znf_RING/FYVE/PHD"/>
</dbReference>
<dbReference type="GO" id="GO:0031267">
    <property type="term" value="F:small GTPase binding"/>
    <property type="evidence" value="ECO:0007669"/>
    <property type="project" value="TreeGrafter"/>
</dbReference>
<organism evidence="5 6">
    <name type="scientific">Grifola frondosa</name>
    <name type="common">Maitake</name>
    <name type="synonym">Polyporus frondosus</name>
    <dbReference type="NCBI Taxonomy" id="5627"/>
    <lineage>
        <taxon>Eukaryota</taxon>
        <taxon>Fungi</taxon>
        <taxon>Dikarya</taxon>
        <taxon>Basidiomycota</taxon>
        <taxon>Agaricomycotina</taxon>
        <taxon>Agaricomycetes</taxon>
        <taxon>Polyporales</taxon>
        <taxon>Grifolaceae</taxon>
        <taxon>Grifola</taxon>
    </lineage>
</organism>
<dbReference type="Gene3D" id="3.30.40.10">
    <property type="entry name" value="Zinc/RING finger domain, C3HC4 (zinc finger)"/>
    <property type="match status" value="1"/>
</dbReference>
<evidence type="ECO:0000313" key="5">
    <source>
        <dbReference type="EMBL" id="OBZ74133.1"/>
    </source>
</evidence>
<dbReference type="OMA" id="GKWKNTG"/>
<dbReference type="PROSITE" id="PS50012">
    <property type="entry name" value="RCC1_3"/>
    <property type="match status" value="5"/>
</dbReference>
<dbReference type="InterPro" id="IPR009091">
    <property type="entry name" value="RCC1/BLIP-II"/>
</dbReference>
<evidence type="ECO:0000256" key="1">
    <source>
        <dbReference type="ARBA" id="ARBA00022737"/>
    </source>
</evidence>
<dbReference type="Pfam" id="PF25390">
    <property type="entry name" value="WD40_RLD"/>
    <property type="match status" value="1"/>
</dbReference>
<protein>
    <submittedName>
        <fullName evidence="5">Protein RCC2</fullName>
    </submittedName>
</protein>
<dbReference type="SUPFAM" id="SSF57903">
    <property type="entry name" value="FYVE/PHD zinc finger"/>
    <property type="match status" value="1"/>
</dbReference>
<dbReference type="SUPFAM" id="SSF50985">
    <property type="entry name" value="RCC1/BLIP-II"/>
    <property type="match status" value="1"/>
</dbReference>
<keyword evidence="1" id="KW-0677">Repeat</keyword>
<comment type="caution">
    <text evidence="5">The sequence shown here is derived from an EMBL/GenBank/DDBJ whole genome shotgun (WGS) entry which is preliminary data.</text>
</comment>
<evidence type="ECO:0000259" key="4">
    <source>
        <dbReference type="Pfam" id="PF25390"/>
    </source>
</evidence>
<gene>
    <name evidence="5" type="primary">rcc2</name>
    <name evidence="5" type="ORF">A0H81_06176</name>
</gene>
<dbReference type="Proteomes" id="UP000092993">
    <property type="component" value="Unassembled WGS sequence"/>
</dbReference>
<name>A0A1C7MB41_GRIFR</name>
<dbReference type="OrthoDB" id="5370059at2759"/>
<dbReference type="GO" id="GO:0016020">
    <property type="term" value="C:membrane"/>
    <property type="evidence" value="ECO:0007669"/>
    <property type="project" value="TreeGrafter"/>
</dbReference>
<feature type="domain" description="RCC1-like" evidence="4">
    <location>
        <begin position="23"/>
        <end position="448"/>
    </location>
</feature>
<dbReference type="InterPro" id="IPR011011">
    <property type="entry name" value="Znf_FYVE_PHD"/>
</dbReference>
<feature type="repeat" description="RCC1" evidence="2">
    <location>
        <begin position="399"/>
        <end position="453"/>
    </location>
</feature>
<feature type="repeat" description="RCC1" evidence="2">
    <location>
        <begin position="146"/>
        <end position="201"/>
    </location>
</feature>
<evidence type="ECO:0000256" key="3">
    <source>
        <dbReference type="SAM" id="MobiDB-lite"/>
    </source>
</evidence>
<keyword evidence="6" id="KW-1185">Reference proteome</keyword>
<dbReference type="AlphaFoldDB" id="A0A1C7MB41"/>
<evidence type="ECO:0000256" key="2">
    <source>
        <dbReference type="PROSITE-ProRule" id="PRU00235"/>
    </source>
</evidence>
<dbReference type="PANTHER" id="PTHR46207">
    <property type="entry name" value="PROTEIN RCC2"/>
    <property type="match status" value="1"/>
</dbReference>
<dbReference type="PANTHER" id="PTHR46207:SF1">
    <property type="entry name" value="PROTEIN RCC2"/>
    <property type="match status" value="1"/>
</dbReference>
<evidence type="ECO:0000313" key="6">
    <source>
        <dbReference type="Proteomes" id="UP000092993"/>
    </source>
</evidence>
<feature type="compositionally biased region" description="Polar residues" evidence="3">
    <location>
        <begin position="1"/>
        <end position="12"/>
    </location>
</feature>
<dbReference type="EMBL" id="LUGG01000006">
    <property type="protein sequence ID" value="OBZ74133.1"/>
    <property type="molecule type" value="Genomic_DNA"/>
</dbReference>
<dbReference type="STRING" id="5627.A0A1C7MB41"/>